<proteinExistence type="predicted"/>
<dbReference type="PROSITE" id="PS50851">
    <property type="entry name" value="CHEW"/>
    <property type="match status" value="1"/>
</dbReference>
<dbReference type="InterPro" id="IPR039315">
    <property type="entry name" value="CheW"/>
</dbReference>
<comment type="caution">
    <text evidence="2">The sequence shown here is derived from an EMBL/GenBank/DDBJ whole genome shotgun (WGS) entry which is preliminary data.</text>
</comment>
<dbReference type="Gene3D" id="2.40.50.180">
    <property type="entry name" value="CheA-289, Domain 4"/>
    <property type="match status" value="1"/>
</dbReference>
<keyword evidence="3" id="KW-1185">Reference proteome</keyword>
<dbReference type="SUPFAM" id="SSF50341">
    <property type="entry name" value="CheW-like"/>
    <property type="match status" value="1"/>
</dbReference>
<dbReference type="Gene3D" id="2.30.30.40">
    <property type="entry name" value="SH3 Domains"/>
    <property type="match status" value="1"/>
</dbReference>
<organism evidence="2 3">
    <name type="scientific">Halonotius pteroides</name>
    <dbReference type="NCBI Taxonomy" id="268735"/>
    <lineage>
        <taxon>Archaea</taxon>
        <taxon>Methanobacteriati</taxon>
        <taxon>Methanobacteriota</taxon>
        <taxon>Stenosarchaea group</taxon>
        <taxon>Halobacteria</taxon>
        <taxon>Halobacteriales</taxon>
        <taxon>Haloferacaceae</taxon>
        <taxon>Halonotius</taxon>
    </lineage>
</organism>
<evidence type="ECO:0000259" key="1">
    <source>
        <dbReference type="PROSITE" id="PS50851"/>
    </source>
</evidence>
<dbReference type="EMBL" id="QMDW01000015">
    <property type="protein sequence ID" value="RJX48824.1"/>
    <property type="molecule type" value="Genomic_DNA"/>
</dbReference>
<protein>
    <submittedName>
        <fullName evidence="2">Chemotaxis protein CheW</fullName>
    </submittedName>
</protein>
<dbReference type="PANTHER" id="PTHR22617">
    <property type="entry name" value="CHEMOTAXIS SENSOR HISTIDINE KINASE-RELATED"/>
    <property type="match status" value="1"/>
</dbReference>
<accession>A0A3A6QCK5</accession>
<name>A0A3A6QCK5_9EURY</name>
<sequence>MEYVTEITDRGEMTSVPNTPAHVEGVMDLRGLTTTIVNPLVVLEGESLDPAELVTDGGKATNRIIMLDRKLVDGDGAIGWLVSTVSNVTDIPTDAIEADTITDSPLFGGVVKRDEEGFLIWLNPNELTA</sequence>
<dbReference type="GO" id="GO:0006935">
    <property type="term" value="P:chemotaxis"/>
    <property type="evidence" value="ECO:0007669"/>
    <property type="project" value="InterPro"/>
</dbReference>
<reference evidence="2 3" key="1">
    <citation type="submission" date="2018-06" db="EMBL/GenBank/DDBJ databases">
        <title>Halonotius sp. F13-13 a new haloarchaeeon isolated from a solar saltern from Isla Cristina, Huelva, Spain.</title>
        <authorList>
            <person name="Duran-Viseras A."/>
            <person name="Sanchez-Porro C."/>
            <person name="Ventosa A."/>
        </authorList>
    </citation>
    <scope>NUCLEOTIDE SEQUENCE [LARGE SCALE GENOMIC DNA]</scope>
    <source>
        <strain evidence="2 3">CECT 7525</strain>
    </source>
</reference>
<evidence type="ECO:0000313" key="2">
    <source>
        <dbReference type="EMBL" id="RJX48824.1"/>
    </source>
</evidence>
<dbReference type="AlphaFoldDB" id="A0A3A6QCK5"/>
<evidence type="ECO:0000313" key="3">
    <source>
        <dbReference type="Proteomes" id="UP000281564"/>
    </source>
</evidence>
<dbReference type="SMART" id="SM00260">
    <property type="entry name" value="CheW"/>
    <property type="match status" value="1"/>
</dbReference>
<dbReference type="PANTHER" id="PTHR22617:SF23">
    <property type="entry name" value="CHEMOTAXIS PROTEIN CHEW"/>
    <property type="match status" value="1"/>
</dbReference>
<gene>
    <name evidence="2" type="ORF">DP106_10555</name>
</gene>
<dbReference type="InterPro" id="IPR002545">
    <property type="entry name" value="CheW-lke_dom"/>
</dbReference>
<feature type="domain" description="CheW-like" evidence="1">
    <location>
        <begin position="1"/>
        <end position="129"/>
    </location>
</feature>
<dbReference type="GO" id="GO:0007165">
    <property type="term" value="P:signal transduction"/>
    <property type="evidence" value="ECO:0007669"/>
    <property type="project" value="InterPro"/>
</dbReference>
<dbReference type="Proteomes" id="UP000281564">
    <property type="component" value="Unassembled WGS sequence"/>
</dbReference>
<dbReference type="Pfam" id="PF01584">
    <property type="entry name" value="CheW"/>
    <property type="match status" value="1"/>
</dbReference>
<dbReference type="InterPro" id="IPR036061">
    <property type="entry name" value="CheW-like_dom_sf"/>
</dbReference>
<dbReference type="GO" id="GO:0005829">
    <property type="term" value="C:cytosol"/>
    <property type="evidence" value="ECO:0007669"/>
    <property type="project" value="TreeGrafter"/>
</dbReference>